<protein>
    <submittedName>
        <fullName evidence="1">UTP-glucose-1-phosphate uridylyltransferase</fullName>
    </submittedName>
</protein>
<keyword evidence="1" id="KW-0548">Nucleotidyltransferase</keyword>
<keyword evidence="2" id="KW-1185">Reference proteome</keyword>
<keyword evidence="1" id="KW-0808">Transferase</keyword>
<name>A0A7W6IQ38_9HYPH</name>
<dbReference type="AlphaFoldDB" id="A0A7W6IQ38"/>
<dbReference type="EMBL" id="JACIEW010000010">
    <property type="protein sequence ID" value="MBB4053765.1"/>
    <property type="molecule type" value="Genomic_DNA"/>
</dbReference>
<evidence type="ECO:0000313" key="1">
    <source>
        <dbReference type="EMBL" id="MBB4053765.1"/>
    </source>
</evidence>
<dbReference type="GO" id="GO:0016779">
    <property type="term" value="F:nucleotidyltransferase activity"/>
    <property type="evidence" value="ECO:0007669"/>
    <property type="project" value="UniProtKB-KW"/>
</dbReference>
<sequence>MSKPVRTAVFPVAGLGTRCLRATKAMPVEELRKLDLEDQLNVAAK</sequence>
<evidence type="ECO:0000313" key="2">
    <source>
        <dbReference type="Proteomes" id="UP000547011"/>
    </source>
</evidence>
<reference evidence="1 2" key="1">
    <citation type="submission" date="2020-08" db="EMBL/GenBank/DDBJ databases">
        <title>Genomic Encyclopedia of Type Strains, Phase IV (KMG-IV): sequencing the most valuable type-strain genomes for metagenomic binning, comparative biology and taxonomic classification.</title>
        <authorList>
            <person name="Goeker M."/>
        </authorList>
    </citation>
    <scope>NUCLEOTIDE SEQUENCE [LARGE SCALE GENOMIC DNA]</scope>
    <source>
        <strain evidence="1 2">DSM 23447</strain>
    </source>
</reference>
<comment type="caution">
    <text evidence="1">The sequence shown here is derived from an EMBL/GenBank/DDBJ whole genome shotgun (WGS) entry which is preliminary data.</text>
</comment>
<dbReference type="RefSeq" id="WP_420827456.1">
    <property type="nucleotide sequence ID" value="NZ_JACIEW010000010.1"/>
</dbReference>
<gene>
    <name evidence="1" type="ORF">GGR20_003427</name>
</gene>
<organism evidence="1 2">
    <name type="scientific">Devosia subaequoris</name>
    <dbReference type="NCBI Taxonomy" id="395930"/>
    <lineage>
        <taxon>Bacteria</taxon>
        <taxon>Pseudomonadati</taxon>
        <taxon>Pseudomonadota</taxon>
        <taxon>Alphaproteobacteria</taxon>
        <taxon>Hyphomicrobiales</taxon>
        <taxon>Devosiaceae</taxon>
        <taxon>Devosia</taxon>
    </lineage>
</organism>
<accession>A0A7W6IQ38</accession>
<proteinExistence type="predicted"/>
<dbReference type="Proteomes" id="UP000547011">
    <property type="component" value="Unassembled WGS sequence"/>
</dbReference>